<sequence length="45" mass="5610">MNWTELIEEERQNSYFQELETFIHKAYEEKKSLSQKKKKFTELLN</sequence>
<reference evidence="1 2" key="1">
    <citation type="submission" date="2012-12" db="EMBL/GenBank/DDBJ databases">
        <title>Novel taxa of Listeriaceae from agricultural environments in the United States.</title>
        <authorList>
            <person name="den Bakker H.C."/>
            <person name="Allred A."/>
            <person name="Warchocki S."/>
            <person name="Wright E.M."/>
            <person name="Burrell A."/>
            <person name="Nightingale K.K."/>
            <person name="Kephart D."/>
            <person name="Wiedmann M."/>
        </authorList>
    </citation>
    <scope>NUCLEOTIDE SEQUENCE [LARGE SCALE GENOMIC DNA]</scope>
    <source>
        <strain evidence="1 2">FSL S10-1203</strain>
    </source>
</reference>
<organism evidence="1 2">
    <name type="scientific">Listeria fleischmannii FSL S10-1203</name>
    <dbReference type="NCBI Taxonomy" id="1265822"/>
    <lineage>
        <taxon>Bacteria</taxon>
        <taxon>Bacillati</taxon>
        <taxon>Bacillota</taxon>
        <taxon>Bacilli</taxon>
        <taxon>Bacillales</taxon>
        <taxon>Listeriaceae</taxon>
        <taxon>Listeria</taxon>
    </lineage>
</organism>
<evidence type="ECO:0000313" key="2">
    <source>
        <dbReference type="Proteomes" id="UP000019241"/>
    </source>
</evidence>
<comment type="caution">
    <text evidence="1">The sequence shown here is derived from an EMBL/GenBank/DDBJ whole genome shotgun (WGS) entry which is preliminary data.</text>
</comment>
<dbReference type="Proteomes" id="UP000019241">
    <property type="component" value="Unassembled WGS sequence"/>
</dbReference>
<dbReference type="EMBL" id="AODM01000070">
    <property type="protein sequence ID" value="EUJ47292.1"/>
    <property type="molecule type" value="Genomic_DNA"/>
</dbReference>
<protein>
    <submittedName>
        <fullName evidence="1">Uncharacterized protein</fullName>
    </submittedName>
</protein>
<gene>
    <name evidence="1" type="ORF">MCOL2_18389</name>
</gene>
<dbReference type="PATRIC" id="fig|1265822.4.peg.3748"/>
<evidence type="ECO:0000313" key="1">
    <source>
        <dbReference type="EMBL" id="EUJ47292.1"/>
    </source>
</evidence>
<name>W7DIW8_9LIST</name>
<dbReference type="AlphaFoldDB" id="W7DIW8"/>
<proteinExistence type="predicted"/>
<accession>W7DIW8</accession>